<evidence type="ECO:0000313" key="2">
    <source>
        <dbReference type="EMBL" id="KAJ1083010.1"/>
    </source>
</evidence>
<organism evidence="2 3">
    <name type="scientific">Pleurodeles waltl</name>
    <name type="common">Iberian ribbed newt</name>
    <dbReference type="NCBI Taxonomy" id="8319"/>
    <lineage>
        <taxon>Eukaryota</taxon>
        <taxon>Metazoa</taxon>
        <taxon>Chordata</taxon>
        <taxon>Craniata</taxon>
        <taxon>Vertebrata</taxon>
        <taxon>Euteleostomi</taxon>
        <taxon>Amphibia</taxon>
        <taxon>Batrachia</taxon>
        <taxon>Caudata</taxon>
        <taxon>Salamandroidea</taxon>
        <taxon>Salamandridae</taxon>
        <taxon>Pleurodelinae</taxon>
        <taxon>Pleurodeles</taxon>
    </lineage>
</organism>
<dbReference type="AlphaFoldDB" id="A0AAV7KUT5"/>
<gene>
    <name evidence="2" type="ORF">NDU88_003171</name>
</gene>
<dbReference type="EMBL" id="JANPWB010000016">
    <property type="protein sequence ID" value="KAJ1083010.1"/>
    <property type="molecule type" value="Genomic_DNA"/>
</dbReference>
<proteinExistence type="predicted"/>
<feature type="region of interest" description="Disordered" evidence="1">
    <location>
        <begin position="35"/>
        <end position="94"/>
    </location>
</feature>
<comment type="caution">
    <text evidence="2">The sequence shown here is derived from an EMBL/GenBank/DDBJ whole genome shotgun (WGS) entry which is preliminary data.</text>
</comment>
<accession>A0AAV7KUT5</accession>
<feature type="compositionally biased region" description="Basic residues" evidence="1">
    <location>
        <begin position="38"/>
        <end position="49"/>
    </location>
</feature>
<dbReference type="Proteomes" id="UP001066276">
    <property type="component" value="Chromosome 12"/>
</dbReference>
<evidence type="ECO:0000313" key="3">
    <source>
        <dbReference type="Proteomes" id="UP001066276"/>
    </source>
</evidence>
<keyword evidence="3" id="KW-1185">Reference proteome</keyword>
<name>A0AAV7KUT5_PLEWA</name>
<sequence length="106" mass="11085">MCPPPRGCGGAAAPLKLLMRAFLPASARRLLPGVPPRVRARSPRVRNKLCPRGPAPLKRRAAPKMPKGVASPVSARGRYKSARGAAPPSHLPDALLPFSVLVPGAC</sequence>
<evidence type="ECO:0000256" key="1">
    <source>
        <dbReference type="SAM" id="MobiDB-lite"/>
    </source>
</evidence>
<reference evidence="2" key="1">
    <citation type="journal article" date="2022" name="bioRxiv">
        <title>Sequencing and chromosome-scale assembly of the giantPleurodeles waltlgenome.</title>
        <authorList>
            <person name="Brown T."/>
            <person name="Elewa A."/>
            <person name="Iarovenko S."/>
            <person name="Subramanian E."/>
            <person name="Araus A.J."/>
            <person name="Petzold A."/>
            <person name="Susuki M."/>
            <person name="Suzuki K.-i.T."/>
            <person name="Hayashi T."/>
            <person name="Toyoda A."/>
            <person name="Oliveira C."/>
            <person name="Osipova E."/>
            <person name="Leigh N.D."/>
            <person name="Simon A."/>
            <person name="Yun M.H."/>
        </authorList>
    </citation>
    <scope>NUCLEOTIDE SEQUENCE</scope>
    <source>
        <strain evidence="2">20211129_DDA</strain>
        <tissue evidence="2">Liver</tissue>
    </source>
</reference>
<protein>
    <submittedName>
        <fullName evidence="2">Uncharacterized protein</fullName>
    </submittedName>
</protein>